<dbReference type="InterPro" id="IPR029063">
    <property type="entry name" value="SAM-dependent_MTases_sf"/>
</dbReference>
<dbReference type="GO" id="GO:0032259">
    <property type="term" value="P:methylation"/>
    <property type="evidence" value="ECO:0007669"/>
    <property type="project" value="UniProtKB-KW"/>
</dbReference>
<dbReference type="GO" id="GO:0008168">
    <property type="term" value="F:methyltransferase activity"/>
    <property type="evidence" value="ECO:0007669"/>
    <property type="project" value="UniProtKB-KW"/>
</dbReference>
<dbReference type="Proteomes" id="UP000278437">
    <property type="component" value="Chromosome"/>
</dbReference>
<dbReference type="RefSeq" id="WP_418856598.1">
    <property type="nucleotide sequence ID" value="NZ_CP020373.1"/>
</dbReference>
<proteinExistence type="predicted"/>
<organism evidence="3 4">
    <name type="scientific">Shewanella khirikhana</name>
    <dbReference type="NCBI Taxonomy" id="1965282"/>
    <lineage>
        <taxon>Bacteria</taxon>
        <taxon>Pseudomonadati</taxon>
        <taxon>Pseudomonadota</taxon>
        <taxon>Gammaproteobacteria</taxon>
        <taxon>Alteromonadales</taxon>
        <taxon>Shewanellaceae</taxon>
        <taxon>Shewanella</taxon>
    </lineage>
</organism>
<dbReference type="SUPFAM" id="SSF53335">
    <property type="entry name" value="S-adenosyl-L-methionine-dependent methyltransferases"/>
    <property type="match status" value="1"/>
</dbReference>
<name>A0ABN5TWN3_9GAMM</name>
<evidence type="ECO:0000256" key="1">
    <source>
        <dbReference type="SAM" id="MobiDB-lite"/>
    </source>
</evidence>
<accession>A0ABN5TWN3</accession>
<dbReference type="Pfam" id="PF08241">
    <property type="entry name" value="Methyltransf_11"/>
    <property type="match status" value="1"/>
</dbReference>
<evidence type="ECO:0000313" key="4">
    <source>
        <dbReference type="Proteomes" id="UP000278437"/>
    </source>
</evidence>
<keyword evidence="3" id="KW-0489">Methyltransferase</keyword>
<reference evidence="4" key="1">
    <citation type="submission" date="2017-03" db="EMBL/GenBank/DDBJ databases">
        <title>Full genome sequence of a non-lethal Shewanella isolate that potentiates virulence of Vibio parahaemolyticus causing acute hepatopancreatic necrosis disease (AHPND) in shrimp.</title>
        <authorList>
            <person name="Prachumwat A."/>
            <person name="Sritunyalucksana K."/>
        </authorList>
    </citation>
    <scope>NUCLEOTIDE SEQUENCE [LARGE SCALE GENOMIC DNA]</scope>
    <source>
        <strain evidence="4">TH2012</strain>
    </source>
</reference>
<dbReference type="Gene3D" id="3.40.50.150">
    <property type="entry name" value="Vaccinia Virus protein VP39"/>
    <property type="match status" value="1"/>
</dbReference>
<keyword evidence="3" id="KW-0808">Transferase</keyword>
<keyword evidence="4" id="KW-1185">Reference proteome</keyword>
<dbReference type="InterPro" id="IPR013216">
    <property type="entry name" value="Methyltransf_11"/>
</dbReference>
<feature type="region of interest" description="Disordered" evidence="1">
    <location>
        <begin position="234"/>
        <end position="256"/>
    </location>
</feature>
<feature type="domain" description="Methyltransferase type 11" evidence="2">
    <location>
        <begin position="80"/>
        <end position="128"/>
    </location>
</feature>
<dbReference type="EMBL" id="CP020373">
    <property type="protein sequence ID" value="AZQ10680.1"/>
    <property type="molecule type" value="Genomic_DNA"/>
</dbReference>
<evidence type="ECO:0000313" key="3">
    <source>
        <dbReference type="EMBL" id="AZQ10680.1"/>
    </source>
</evidence>
<evidence type="ECO:0000259" key="2">
    <source>
        <dbReference type="Pfam" id="PF08241"/>
    </source>
</evidence>
<gene>
    <name evidence="3" type="ORF">STH12_01572</name>
</gene>
<sequence>MLLLHYVFFDTPMTNAPGPWQALPAHPQLMTSVNQTLAPWWPKVFGYHLLKLGALSSALDTSGCKIGHQITLDCAEGLGVQADFHQLPFQNACIDAVLMSLLLEFEGDPYRILREVDRVLISGGYLFIVGCNPLSSLFLGKLLPSLREQSPWDGQFFLPSRVRDWLGLLGYQVVSDERFFYHPLIGSPERFGFWQDVLQAWLPGAGSFYLIVARKIDIPLTPVGAKWKLRQPKWSTATSAGRAGRMSKAGSQGQGR</sequence>
<protein>
    <submittedName>
        <fullName evidence="3">Methyltransferase domain protein</fullName>
    </submittedName>
</protein>